<dbReference type="Pfam" id="PF12796">
    <property type="entry name" value="Ank_2"/>
    <property type="match status" value="1"/>
</dbReference>
<dbReference type="PROSITE" id="PS50297">
    <property type="entry name" value="ANK_REP_REGION"/>
    <property type="match status" value="2"/>
</dbReference>
<evidence type="ECO:0000256" key="2">
    <source>
        <dbReference type="ARBA" id="ARBA00023043"/>
    </source>
</evidence>
<protein>
    <submittedName>
        <fullName evidence="5">Uncharacterized protein</fullName>
    </submittedName>
</protein>
<gene>
    <name evidence="5" type="ORF">PROFUN_02051</name>
</gene>
<evidence type="ECO:0000313" key="6">
    <source>
        <dbReference type="Proteomes" id="UP000241769"/>
    </source>
</evidence>
<dbReference type="Gene3D" id="1.25.40.20">
    <property type="entry name" value="Ankyrin repeat-containing domain"/>
    <property type="match status" value="1"/>
</dbReference>
<organism evidence="5 6">
    <name type="scientific">Planoprotostelium fungivorum</name>
    <dbReference type="NCBI Taxonomy" id="1890364"/>
    <lineage>
        <taxon>Eukaryota</taxon>
        <taxon>Amoebozoa</taxon>
        <taxon>Evosea</taxon>
        <taxon>Variosea</taxon>
        <taxon>Cavosteliida</taxon>
        <taxon>Cavosteliaceae</taxon>
        <taxon>Planoprotostelium</taxon>
    </lineage>
</organism>
<keyword evidence="2 3" id="KW-0040">ANK repeat</keyword>
<dbReference type="InterPro" id="IPR002110">
    <property type="entry name" value="Ankyrin_rpt"/>
</dbReference>
<feature type="repeat" description="ANK" evidence="3">
    <location>
        <begin position="74"/>
        <end position="106"/>
    </location>
</feature>
<evidence type="ECO:0000256" key="1">
    <source>
        <dbReference type="ARBA" id="ARBA00022737"/>
    </source>
</evidence>
<dbReference type="SMART" id="SM00248">
    <property type="entry name" value="ANK"/>
    <property type="match status" value="2"/>
</dbReference>
<evidence type="ECO:0000313" key="5">
    <source>
        <dbReference type="EMBL" id="PRP81217.1"/>
    </source>
</evidence>
<dbReference type="OrthoDB" id="5946465at2759"/>
<name>A0A2P6NB96_9EUKA</name>
<keyword evidence="6" id="KW-1185">Reference proteome</keyword>
<sequence>MSEGPTYEDFAWAVKTGDLDRVKEFVEKHKFGLGPDPSSSNKRTPLHWAADFNQTAIISYLLSKGADINAKDQYGITPLLAAVYEDHFDAAKTLVEKKADVSAKGPDGQTAKQRAEKDSIKALFK</sequence>
<dbReference type="STRING" id="1890364.A0A2P6NB96"/>
<reference evidence="5 6" key="1">
    <citation type="journal article" date="2018" name="Genome Biol. Evol.">
        <title>Multiple Roots of Fruiting Body Formation in Amoebozoa.</title>
        <authorList>
            <person name="Hillmann F."/>
            <person name="Forbes G."/>
            <person name="Novohradska S."/>
            <person name="Ferling I."/>
            <person name="Riege K."/>
            <person name="Groth M."/>
            <person name="Westermann M."/>
            <person name="Marz M."/>
            <person name="Spaller T."/>
            <person name="Winckler T."/>
            <person name="Schaap P."/>
            <person name="Glockner G."/>
        </authorList>
    </citation>
    <scope>NUCLEOTIDE SEQUENCE [LARGE SCALE GENOMIC DNA]</scope>
    <source>
        <strain evidence="5 6">Jena</strain>
    </source>
</reference>
<proteinExistence type="predicted"/>
<dbReference type="AlphaFoldDB" id="A0A2P6NB96"/>
<dbReference type="GO" id="GO:0004842">
    <property type="term" value="F:ubiquitin-protein transferase activity"/>
    <property type="evidence" value="ECO:0007669"/>
    <property type="project" value="TreeGrafter"/>
</dbReference>
<evidence type="ECO:0000256" key="4">
    <source>
        <dbReference type="SAM" id="MobiDB-lite"/>
    </source>
</evidence>
<dbReference type="PANTHER" id="PTHR24171">
    <property type="entry name" value="ANKYRIN REPEAT DOMAIN-CONTAINING PROTEIN 39-RELATED"/>
    <property type="match status" value="1"/>
</dbReference>
<dbReference type="PROSITE" id="PS50088">
    <property type="entry name" value="ANK_REPEAT"/>
    <property type="match status" value="2"/>
</dbReference>
<comment type="caution">
    <text evidence="5">The sequence shown here is derived from an EMBL/GenBank/DDBJ whole genome shotgun (WGS) entry which is preliminary data.</text>
</comment>
<feature type="repeat" description="ANK" evidence="3">
    <location>
        <begin position="41"/>
        <end position="73"/>
    </location>
</feature>
<accession>A0A2P6NB96</accession>
<feature type="region of interest" description="Disordered" evidence="4">
    <location>
        <begin position="99"/>
        <end position="125"/>
    </location>
</feature>
<dbReference type="GO" id="GO:0085020">
    <property type="term" value="P:protein K6-linked ubiquitination"/>
    <property type="evidence" value="ECO:0007669"/>
    <property type="project" value="TreeGrafter"/>
</dbReference>
<dbReference type="PANTHER" id="PTHR24171:SF8">
    <property type="entry name" value="BRCA1-ASSOCIATED RING DOMAIN PROTEIN 1"/>
    <property type="match status" value="1"/>
</dbReference>
<dbReference type="SUPFAM" id="SSF48403">
    <property type="entry name" value="Ankyrin repeat"/>
    <property type="match status" value="1"/>
</dbReference>
<dbReference type="FunCoup" id="A0A2P6NB96">
    <property type="interactions" value="171"/>
</dbReference>
<dbReference type="Proteomes" id="UP000241769">
    <property type="component" value="Unassembled WGS sequence"/>
</dbReference>
<feature type="compositionally biased region" description="Basic and acidic residues" evidence="4">
    <location>
        <begin position="113"/>
        <end position="125"/>
    </location>
</feature>
<dbReference type="InterPro" id="IPR036770">
    <property type="entry name" value="Ankyrin_rpt-contain_sf"/>
</dbReference>
<dbReference type="EMBL" id="MDYQ01000129">
    <property type="protein sequence ID" value="PRP81217.1"/>
    <property type="molecule type" value="Genomic_DNA"/>
</dbReference>
<keyword evidence="1" id="KW-0677">Repeat</keyword>
<dbReference type="InParanoid" id="A0A2P6NB96"/>
<evidence type="ECO:0000256" key="3">
    <source>
        <dbReference type="PROSITE-ProRule" id="PRU00023"/>
    </source>
</evidence>